<keyword evidence="2" id="KW-0812">Transmembrane</keyword>
<name>A0ABY8QNC6_9MICO</name>
<dbReference type="PANTHER" id="PTHR42698:SF1">
    <property type="entry name" value="GTPASE ERA, MITOCHONDRIAL"/>
    <property type="match status" value="1"/>
</dbReference>
<dbReference type="EMBL" id="CP090958">
    <property type="protein sequence ID" value="WGW10467.1"/>
    <property type="molecule type" value="Genomic_DNA"/>
</dbReference>
<proteinExistence type="predicted"/>
<dbReference type="CDD" id="cd11383">
    <property type="entry name" value="YfjP"/>
    <property type="match status" value="1"/>
</dbReference>
<gene>
    <name evidence="4" type="ORF">LWF01_09920</name>
</gene>
<evidence type="ECO:0000256" key="2">
    <source>
        <dbReference type="SAM" id="Phobius"/>
    </source>
</evidence>
<dbReference type="InterPro" id="IPR027417">
    <property type="entry name" value="P-loop_NTPase"/>
</dbReference>
<keyword evidence="2" id="KW-1133">Transmembrane helix</keyword>
<dbReference type="Gene3D" id="3.40.50.300">
    <property type="entry name" value="P-loop containing nucleotide triphosphate hydrolases"/>
    <property type="match status" value="1"/>
</dbReference>
<evidence type="ECO:0000313" key="4">
    <source>
        <dbReference type="EMBL" id="WGW10467.1"/>
    </source>
</evidence>
<reference evidence="4 5" key="1">
    <citation type="submission" date="2023-05" db="EMBL/GenBank/DDBJ databases">
        <title>Lithophilousrod everest ZFBP1038 complete genpme.</title>
        <authorList>
            <person name="Tian M."/>
        </authorList>
    </citation>
    <scope>NUCLEOTIDE SEQUENCE [LARGE SCALE GENOMIC DNA]</scope>
    <source>
        <strain evidence="4 5">ZFBP1038</strain>
    </source>
</reference>
<feature type="transmembrane region" description="Helical" evidence="2">
    <location>
        <begin position="448"/>
        <end position="470"/>
    </location>
</feature>
<organism evidence="4 5">
    <name type="scientific">Saxibacter everestensis</name>
    <dbReference type="NCBI Taxonomy" id="2909229"/>
    <lineage>
        <taxon>Bacteria</taxon>
        <taxon>Bacillati</taxon>
        <taxon>Actinomycetota</taxon>
        <taxon>Actinomycetes</taxon>
        <taxon>Micrococcales</taxon>
        <taxon>Brevibacteriaceae</taxon>
        <taxon>Saxibacter</taxon>
    </lineage>
</organism>
<feature type="region of interest" description="Disordered" evidence="1">
    <location>
        <begin position="552"/>
        <end position="621"/>
    </location>
</feature>
<dbReference type="InterPro" id="IPR006073">
    <property type="entry name" value="GTP-bd"/>
</dbReference>
<evidence type="ECO:0000313" key="5">
    <source>
        <dbReference type="Proteomes" id="UP001209083"/>
    </source>
</evidence>
<accession>A0ABY8QNC6</accession>
<feature type="compositionally biased region" description="Low complexity" evidence="1">
    <location>
        <begin position="1"/>
        <end position="21"/>
    </location>
</feature>
<dbReference type="InterPro" id="IPR005662">
    <property type="entry name" value="GTPase_Era-like"/>
</dbReference>
<feature type="compositionally biased region" description="Low complexity" evidence="1">
    <location>
        <begin position="583"/>
        <end position="621"/>
    </location>
</feature>
<dbReference type="Pfam" id="PF01926">
    <property type="entry name" value="MMR_HSR1"/>
    <property type="match status" value="1"/>
</dbReference>
<sequence length="621" mass="64440">MTTAKPGQAAPAGGANNRGAKTGTPDGVVSSEFGELIAAISGSLELPADRLTPETRAAARAVIERTRGRIGLGLHHTVVALAGATGSGKSSLFNAISGLDIATVGVRRPTTAKPSACVWGEGGAEILEWLEVPAQNRTWRESALDADDEKPLHGLILLDLPDHDSTALEHRRESDRLVELVDLLIWVVDPQKYADNALHEHYLKPLARHSDVMVVVLNQIDRLQPEQQDSCARDLHRLLADDGLGDATVTLASAQTHEGIPELRSLLADAVAGREASTARVRADLESVATRIREELGEPAGDVGQLADSSGLIEAMVSAAGVPALVDTVRTDYIRRAYRATGWTPLSALQRLRPDPLGKAHGESTRAELIHAAVPSATKAQQARVNLSTHDLCVSASAGLTPPWKDAVFAAEKTSRGTLNESLDTAVMAVDLDISRPGWWGVVKGLQLFFFVLTVLAGLWLAAWGVFGLLQIPGPIAGINSILVPATLFLAGIVGSVVVCLSAASARRRGAENAAAKADSALRAAVTRVAGTTFLAPVVSVLEQHRAAHDSLAAASRGQGRVRQGETDPAGQQVASGQSGPRPADSGAANAGPAAAGVVAPATGYAGSSGAAATGDQGARA</sequence>
<evidence type="ECO:0000259" key="3">
    <source>
        <dbReference type="Pfam" id="PF01926"/>
    </source>
</evidence>
<feature type="region of interest" description="Disordered" evidence="1">
    <location>
        <begin position="1"/>
        <end position="27"/>
    </location>
</feature>
<dbReference type="Proteomes" id="UP001209083">
    <property type="component" value="Chromosome"/>
</dbReference>
<dbReference type="SUPFAM" id="SSF52540">
    <property type="entry name" value="P-loop containing nucleoside triphosphate hydrolases"/>
    <property type="match status" value="1"/>
</dbReference>
<feature type="domain" description="G" evidence="3">
    <location>
        <begin position="79"/>
        <end position="218"/>
    </location>
</feature>
<dbReference type="RefSeq" id="WP_349637246.1">
    <property type="nucleotide sequence ID" value="NZ_CP090958.1"/>
</dbReference>
<keyword evidence="5" id="KW-1185">Reference proteome</keyword>
<dbReference type="PANTHER" id="PTHR42698">
    <property type="entry name" value="GTPASE ERA"/>
    <property type="match status" value="1"/>
</dbReference>
<evidence type="ECO:0000256" key="1">
    <source>
        <dbReference type="SAM" id="MobiDB-lite"/>
    </source>
</evidence>
<feature type="transmembrane region" description="Helical" evidence="2">
    <location>
        <begin position="482"/>
        <end position="504"/>
    </location>
</feature>
<protein>
    <submittedName>
        <fullName evidence="4">YfjP family GTPase</fullName>
    </submittedName>
</protein>
<keyword evidence="2" id="KW-0472">Membrane</keyword>